<evidence type="ECO:0000313" key="6">
    <source>
        <dbReference type="EMBL" id="BDY30797.1"/>
    </source>
</evidence>
<dbReference type="GO" id="GO:0005524">
    <property type="term" value="F:ATP binding"/>
    <property type="evidence" value="ECO:0007669"/>
    <property type="project" value="UniProtKB-KW"/>
</dbReference>
<dbReference type="InterPro" id="IPR003439">
    <property type="entry name" value="ABC_transporter-like_ATP-bd"/>
</dbReference>
<dbReference type="PROSITE" id="PS50893">
    <property type="entry name" value="ABC_TRANSPORTER_2"/>
    <property type="match status" value="1"/>
</dbReference>
<keyword evidence="3 6" id="KW-0067">ATP-binding</keyword>
<evidence type="ECO:0000256" key="1">
    <source>
        <dbReference type="ARBA" id="ARBA00022448"/>
    </source>
</evidence>
<name>A0AAI8TY97_MYCME</name>
<evidence type="ECO:0000256" key="4">
    <source>
        <dbReference type="SAM" id="MobiDB-lite"/>
    </source>
</evidence>
<dbReference type="CDD" id="cd03293">
    <property type="entry name" value="ABC_NrtD_SsuB_transporters"/>
    <property type="match status" value="1"/>
</dbReference>
<evidence type="ECO:0000259" key="5">
    <source>
        <dbReference type="PROSITE" id="PS50893"/>
    </source>
</evidence>
<reference evidence="6" key="1">
    <citation type="submission" date="2023-03" db="EMBL/GenBank/DDBJ databases">
        <title>Draft genome sequence of a Mycolicibacterium mageritense strain H4_3_1 isolated from a hybrid biological-inorganic system reactor.</title>
        <authorList>
            <person name="Feng X."/>
            <person name="Kazama D."/>
            <person name="Sato K."/>
            <person name="Kobayashi H."/>
        </authorList>
    </citation>
    <scope>NUCLEOTIDE SEQUENCE</scope>
    <source>
        <strain evidence="6">H4_3_1</strain>
    </source>
</reference>
<dbReference type="PANTHER" id="PTHR42788">
    <property type="entry name" value="TAURINE IMPORT ATP-BINDING PROTEIN-RELATED"/>
    <property type="match status" value="1"/>
</dbReference>
<dbReference type="PANTHER" id="PTHR42788:SF13">
    <property type="entry name" value="ALIPHATIC SULFONATES IMPORT ATP-BINDING PROTEIN SSUB"/>
    <property type="match status" value="1"/>
</dbReference>
<evidence type="ECO:0000256" key="2">
    <source>
        <dbReference type="ARBA" id="ARBA00022741"/>
    </source>
</evidence>
<keyword evidence="6" id="KW-0378">Hydrolase</keyword>
<dbReference type="Pfam" id="PF00005">
    <property type="entry name" value="ABC_tran"/>
    <property type="match status" value="1"/>
</dbReference>
<gene>
    <name evidence="6" type="primary">ssuB_2</name>
    <name evidence="6" type="ORF">hbim_04743</name>
</gene>
<dbReference type="PROSITE" id="PS00211">
    <property type="entry name" value="ABC_TRANSPORTER_1"/>
    <property type="match status" value="1"/>
</dbReference>
<dbReference type="Gene3D" id="3.40.50.300">
    <property type="entry name" value="P-loop containing nucleotide triphosphate hydrolases"/>
    <property type="match status" value="1"/>
</dbReference>
<accession>A0AAI8TY97</accession>
<keyword evidence="2" id="KW-0547">Nucleotide-binding</keyword>
<evidence type="ECO:0000256" key="3">
    <source>
        <dbReference type="ARBA" id="ARBA00022840"/>
    </source>
</evidence>
<evidence type="ECO:0000313" key="7">
    <source>
        <dbReference type="Proteomes" id="UP001241092"/>
    </source>
</evidence>
<dbReference type="Proteomes" id="UP001241092">
    <property type="component" value="Chromosome"/>
</dbReference>
<feature type="domain" description="ABC transporter" evidence="5">
    <location>
        <begin position="34"/>
        <end position="255"/>
    </location>
</feature>
<dbReference type="GO" id="GO:0016887">
    <property type="term" value="F:ATP hydrolysis activity"/>
    <property type="evidence" value="ECO:0007669"/>
    <property type="project" value="InterPro"/>
</dbReference>
<protein>
    <submittedName>
        <fullName evidence="6">Aliphatic sulfonates import ATP-binding protein SsuB</fullName>
        <ecNumber evidence="6">3.6.3.-</ecNumber>
    </submittedName>
</protein>
<proteinExistence type="predicted"/>
<feature type="region of interest" description="Disordered" evidence="4">
    <location>
        <begin position="1"/>
        <end position="25"/>
    </location>
</feature>
<dbReference type="AlphaFoldDB" id="A0AAI8TY97"/>
<dbReference type="InterPro" id="IPR027417">
    <property type="entry name" value="P-loop_NTPase"/>
</dbReference>
<dbReference type="SUPFAM" id="SSF52540">
    <property type="entry name" value="P-loop containing nucleoside triphosphate hydrolases"/>
    <property type="match status" value="1"/>
</dbReference>
<dbReference type="SMART" id="SM00382">
    <property type="entry name" value="AAA"/>
    <property type="match status" value="1"/>
</dbReference>
<dbReference type="EMBL" id="AP027452">
    <property type="protein sequence ID" value="BDY30797.1"/>
    <property type="molecule type" value="Genomic_DNA"/>
</dbReference>
<dbReference type="EC" id="3.6.3.-" evidence="6"/>
<dbReference type="InterPro" id="IPR017871">
    <property type="entry name" value="ABC_transporter-like_CS"/>
</dbReference>
<organism evidence="6 7">
    <name type="scientific">Mycolicibacterium mageritense</name>
    <name type="common">Mycobacterium mageritense</name>
    <dbReference type="NCBI Taxonomy" id="53462"/>
    <lineage>
        <taxon>Bacteria</taxon>
        <taxon>Bacillati</taxon>
        <taxon>Actinomycetota</taxon>
        <taxon>Actinomycetes</taxon>
        <taxon>Mycobacteriales</taxon>
        <taxon>Mycobacteriaceae</taxon>
        <taxon>Mycolicibacterium</taxon>
    </lineage>
</organism>
<dbReference type="RefSeq" id="WP_051578395.1">
    <property type="nucleotide sequence ID" value="NZ_AP022567.1"/>
</dbReference>
<sequence>MQIGDPEVPPNPVRQLADPMRTADASRLTHGQRVVFADVTKSYATGTVALDHVDLAIEHGGFVAVVGPSGCGKSTLLRMAAGLEQPTTGSVALDTDSVGFIFQEPTLLPWRTVRANVELCAELGASSRSETKQRAAEAISTVGLEQFAGQLPSALSGGMKMRVSLARALTLSPQLMLLDEPFGALDEMTRLDMQVELQRLYTQEEFTAMFVTHSVSEAVYLAKRVVVMTARPGRIASVIDVDFPYPRPPELRFDTRFTEYVQRVSGMLHGHV</sequence>
<dbReference type="InterPro" id="IPR003593">
    <property type="entry name" value="AAA+_ATPase"/>
</dbReference>
<dbReference type="InterPro" id="IPR050166">
    <property type="entry name" value="ABC_transporter_ATP-bind"/>
</dbReference>
<keyword evidence="1" id="KW-0813">Transport</keyword>